<feature type="transmembrane region" description="Helical" evidence="6">
    <location>
        <begin position="126"/>
        <end position="147"/>
    </location>
</feature>
<evidence type="ECO:0000313" key="9">
    <source>
        <dbReference type="Proteomes" id="UP001454036"/>
    </source>
</evidence>
<evidence type="ECO:0000256" key="1">
    <source>
        <dbReference type="ARBA" id="ARBA00004141"/>
    </source>
</evidence>
<dbReference type="InterPro" id="IPR030184">
    <property type="entry name" value="WAT1-related"/>
</dbReference>
<keyword evidence="4 6" id="KW-1133">Transmembrane helix</keyword>
<sequence length="255" mass="28369">MVREIPVEADSLGVVFSVDAGAVGVGTTVVVVINSDGQEREPSTYPSRSLQHNSKSWFGNCVQDRNEFLFVFQKFVKLVAYIQAPIQKEYSPKLRLTTLQCFFSSIASGAWGFAETRSFTPWKLGWDINLVAVVYSGLLVCAIGYWLQVWLVDKKGPVFVAMFGPLALIMTGVFSAIIFKEILHWGNMLGAVMLVAGLYSFLWGRNKESKAMKLEEAKLDGNHSHKQNIDNNVILECITTDKATYDLNDGSVIKQ</sequence>
<evidence type="ECO:0000256" key="6">
    <source>
        <dbReference type="RuleBase" id="RU363077"/>
    </source>
</evidence>
<evidence type="ECO:0000256" key="5">
    <source>
        <dbReference type="ARBA" id="ARBA00023136"/>
    </source>
</evidence>
<dbReference type="Proteomes" id="UP001454036">
    <property type="component" value="Unassembled WGS sequence"/>
</dbReference>
<gene>
    <name evidence="8" type="ORF">LIER_25820</name>
</gene>
<keyword evidence="9" id="KW-1185">Reference proteome</keyword>
<dbReference type="InterPro" id="IPR000620">
    <property type="entry name" value="EamA_dom"/>
</dbReference>
<dbReference type="SUPFAM" id="SSF103481">
    <property type="entry name" value="Multidrug resistance efflux transporter EmrE"/>
    <property type="match status" value="1"/>
</dbReference>
<evidence type="ECO:0000256" key="2">
    <source>
        <dbReference type="ARBA" id="ARBA00007635"/>
    </source>
</evidence>
<evidence type="ECO:0000313" key="8">
    <source>
        <dbReference type="EMBL" id="GAA0171886.1"/>
    </source>
</evidence>
<organism evidence="8 9">
    <name type="scientific">Lithospermum erythrorhizon</name>
    <name type="common">Purple gromwell</name>
    <name type="synonym">Lithospermum officinale var. erythrorhizon</name>
    <dbReference type="NCBI Taxonomy" id="34254"/>
    <lineage>
        <taxon>Eukaryota</taxon>
        <taxon>Viridiplantae</taxon>
        <taxon>Streptophyta</taxon>
        <taxon>Embryophyta</taxon>
        <taxon>Tracheophyta</taxon>
        <taxon>Spermatophyta</taxon>
        <taxon>Magnoliopsida</taxon>
        <taxon>eudicotyledons</taxon>
        <taxon>Gunneridae</taxon>
        <taxon>Pentapetalae</taxon>
        <taxon>asterids</taxon>
        <taxon>lamiids</taxon>
        <taxon>Boraginales</taxon>
        <taxon>Boraginaceae</taxon>
        <taxon>Boraginoideae</taxon>
        <taxon>Lithospermeae</taxon>
        <taxon>Lithospermum</taxon>
    </lineage>
</organism>
<dbReference type="PANTHER" id="PTHR31218">
    <property type="entry name" value="WAT1-RELATED PROTEIN"/>
    <property type="match status" value="1"/>
</dbReference>
<dbReference type="GO" id="GO:0022857">
    <property type="term" value="F:transmembrane transporter activity"/>
    <property type="evidence" value="ECO:0007669"/>
    <property type="project" value="InterPro"/>
</dbReference>
<feature type="domain" description="EamA" evidence="7">
    <location>
        <begin position="89"/>
        <end position="200"/>
    </location>
</feature>
<dbReference type="GO" id="GO:0016020">
    <property type="term" value="C:membrane"/>
    <property type="evidence" value="ECO:0007669"/>
    <property type="project" value="UniProtKB-SubCell"/>
</dbReference>
<dbReference type="AlphaFoldDB" id="A0AAV3R981"/>
<comment type="subcellular location">
    <subcellularLocation>
        <location evidence="1 6">Membrane</location>
        <topology evidence="1 6">Multi-pass membrane protein</topology>
    </subcellularLocation>
</comment>
<comment type="caution">
    <text evidence="8">The sequence shown here is derived from an EMBL/GenBank/DDBJ whole genome shotgun (WGS) entry which is preliminary data.</text>
</comment>
<feature type="transmembrane region" description="Helical" evidence="6">
    <location>
        <begin position="12"/>
        <end position="33"/>
    </location>
</feature>
<accession>A0AAV3R981</accession>
<dbReference type="InterPro" id="IPR037185">
    <property type="entry name" value="EmrE-like"/>
</dbReference>
<reference evidence="8 9" key="1">
    <citation type="submission" date="2024-01" db="EMBL/GenBank/DDBJ databases">
        <title>The complete chloroplast genome sequence of Lithospermum erythrorhizon: insights into the phylogenetic relationship among Boraginaceae species and the maternal lineages of purple gromwells.</title>
        <authorList>
            <person name="Okada T."/>
            <person name="Watanabe K."/>
        </authorList>
    </citation>
    <scope>NUCLEOTIDE SEQUENCE [LARGE SCALE GENOMIC DNA]</scope>
</reference>
<evidence type="ECO:0000256" key="3">
    <source>
        <dbReference type="ARBA" id="ARBA00022692"/>
    </source>
</evidence>
<evidence type="ECO:0000256" key="4">
    <source>
        <dbReference type="ARBA" id="ARBA00022989"/>
    </source>
</evidence>
<name>A0AAV3R981_LITER</name>
<keyword evidence="5 6" id="KW-0472">Membrane</keyword>
<protein>
    <recommendedName>
        <fullName evidence="6">WAT1-related protein</fullName>
    </recommendedName>
</protein>
<keyword evidence="3 6" id="KW-0812">Transmembrane</keyword>
<dbReference type="Pfam" id="PF00892">
    <property type="entry name" value="EamA"/>
    <property type="match status" value="1"/>
</dbReference>
<proteinExistence type="inferred from homology"/>
<comment type="similarity">
    <text evidence="2 6">Belongs to the drug/metabolite transporter (DMT) superfamily. Plant drug/metabolite exporter (P-DME) (TC 2.A.7.4) family.</text>
</comment>
<evidence type="ECO:0000259" key="7">
    <source>
        <dbReference type="Pfam" id="PF00892"/>
    </source>
</evidence>
<feature type="transmembrane region" description="Helical" evidence="6">
    <location>
        <begin position="159"/>
        <end position="179"/>
    </location>
</feature>
<comment type="caution">
    <text evidence="6">Lacks conserved residue(s) required for the propagation of feature annotation.</text>
</comment>
<dbReference type="EMBL" id="BAABME010007868">
    <property type="protein sequence ID" value="GAA0171886.1"/>
    <property type="molecule type" value="Genomic_DNA"/>
</dbReference>
<feature type="transmembrane region" description="Helical" evidence="6">
    <location>
        <begin position="185"/>
        <end position="204"/>
    </location>
</feature>